<dbReference type="InterPro" id="IPR050563">
    <property type="entry name" value="4-hydroxybenzoyl-CoA_TE"/>
</dbReference>
<dbReference type="EMBL" id="JAJFZV010000004">
    <property type="protein sequence ID" value="MCC3297410.1"/>
    <property type="molecule type" value="Genomic_DNA"/>
</dbReference>
<dbReference type="InterPro" id="IPR029069">
    <property type="entry name" value="HotDog_dom_sf"/>
</dbReference>
<dbReference type="Pfam" id="PF13279">
    <property type="entry name" value="4HBT_2"/>
    <property type="match status" value="1"/>
</dbReference>
<sequence length="156" mass="16637">MTTSSPAIRVKVPMRWSDMDAYGHVNNVEVLRMLEEARILAFGPPAGTGAPGVRPPVALFDSVPGHVQSLVSEHRVKYLAPLEYRNVPADVDLWISSVKGASLAISYRVSDPVTGVACIKAETTLAFVDAVSGRLLRVSEAQRALVGPHSGASVFS</sequence>
<evidence type="ECO:0000313" key="1">
    <source>
        <dbReference type="EMBL" id="MCC3297410.1"/>
    </source>
</evidence>
<evidence type="ECO:0000313" key="2">
    <source>
        <dbReference type="Proteomes" id="UP001139158"/>
    </source>
</evidence>
<dbReference type="GO" id="GO:0047617">
    <property type="term" value="F:fatty acyl-CoA hydrolase activity"/>
    <property type="evidence" value="ECO:0007669"/>
    <property type="project" value="TreeGrafter"/>
</dbReference>
<protein>
    <submittedName>
        <fullName evidence="1">Acyl-CoA thioesterase</fullName>
    </submittedName>
</protein>
<organism evidence="1 2">
    <name type="scientific">Arthrobacter caoxuetaonis</name>
    <dbReference type="NCBI Taxonomy" id="2886935"/>
    <lineage>
        <taxon>Bacteria</taxon>
        <taxon>Bacillati</taxon>
        <taxon>Actinomycetota</taxon>
        <taxon>Actinomycetes</taxon>
        <taxon>Micrococcales</taxon>
        <taxon>Micrococcaceae</taxon>
        <taxon>Arthrobacter</taxon>
    </lineage>
</organism>
<name>A0A9X1MDP2_9MICC</name>
<reference evidence="1" key="1">
    <citation type="submission" date="2021-10" db="EMBL/GenBank/DDBJ databases">
        <title>Novel species in genus Arthrobacter.</title>
        <authorList>
            <person name="Liu Y."/>
        </authorList>
    </citation>
    <scope>NUCLEOTIDE SEQUENCE</scope>
    <source>
        <strain evidence="1">Zg-Y453</strain>
    </source>
</reference>
<comment type="caution">
    <text evidence="1">The sequence shown here is derived from an EMBL/GenBank/DDBJ whole genome shotgun (WGS) entry which is preliminary data.</text>
</comment>
<dbReference type="Gene3D" id="3.10.129.10">
    <property type="entry name" value="Hotdog Thioesterase"/>
    <property type="match status" value="1"/>
</dbReference>
<dbReference type="Proteomes" id="UP001139158">
    <property type="component" value="Unassembled WGS sequence"/>
</dbReference>
<dbReference type="PANTHER" id="PTHR31793">
    <property type="entry name" value="4-HYDROXYBENZOYL-COA THIOESTERASE FAMILY MEMBER"/>
    <property type="match status" value="1"/>
</dbReference>
<accession>A0A9X1MDP2</accession>
<gene>
    <name evidence="1" type="ORF">LJ757_06280</name>
</gene>
<keyword evidence="2" id="KW-1185">Reference proteome</keyword>
<dbReference type="RefSeq" id="WP_227895257.1">
    <property type="nucleotide sequence ID" value="NZ_CP099466.1"/>
</dbReference>
<dbReference type="PANTHER" id="PTHR31793:SF24">
    <property type="entry name" value="LONG-CHAIN ACYL-COA THIOESTERASE FADM"/>
    <property type="match status" value="1"/>
</dbReference>
<dbReference type="CDD" id="cd00586">
    <property type="entry name" value="4HBT"/>
    <property type="match status" value="1"/>
</dbReference>
<dbReference type="SUPFAM" id="SSF54637">
    <property type="entry name" value="Thioesterase/thiol ester dehydrase-isomerase"/>
    <property type="match status" value="1"/>
</dbReference>
<proteinExistence type="predicted"/>
<dbReference type="AlphaFoldDB" id="A0A9X1MDP2"/>